<dbReference type="GO" id="GO:0003677">
    <property type="term" value="F:DNA binding"/>
    <property type="evidence" value="ECO:0007669"/>
    <property type="project" value="InterPro"/>
</dbReference>
<protein>
    <submittedName>
        <fullName evidence="1">MjaI family restriction endonuclease</fullName>
    </submittedName>
</protein>
<dbReference type="GO" id="GO:0009036">
    <property type="term" value="F:type II site-specific deoxyribonuclease activity"/>
    <property type="evidence" value="ECO:0007669"/>
    <property type="project" value="InterPro"/>
</dbReference>
<dbReference type="REBASE" id="304491">
    <property type="entry name" value="Pin2832ORF6790P"/>
</dbReference>
<keyword evidence="1" id="KW-0540">Nuclease</keyword>
<dbReference type="EMBL" id="PENG01000001">
    <property type="protein sequence ID" value="PJI27811.1"/>
    <property type="molecule type" value="Genomic_DNA"/>
</dbReference>
<dbReference type="SUPFAM" id="SSF63411">
    <property type="entry name" value="LuxS/MPP-like metallohydrolase"/>
    <property type="match status" value="1"/>
</dbReference>
<accession>A0A2M8TV40</accession>
<dbReference type="GO" id="GO:0009307">
    <property type="term" value="P:DNA restriction-modification system"/>
    <property type="evidence" value="ECO:0007669"/>
    <property type="project" value="InterPro"/>
</dbReference>
<sequence>MAKKEIKRYSLEFGKKEKVLNYATQTYQLSRPNKVGAVMALIRECQPSTIEEWEQWYFENAKTAGKNNFKITRESLQELGERLYEKITEVVIPEWQEAFKNLTKEDCCNYIYNLTINRTYDGYLREKSVVNDGLSKLFPEIRFEESPEELDHAGDVDYLGYVTEDKALGIQIKPVTAQSNFGNYSVSERMKASFDNFKKDFGGNVFIVFSLDGEIANEQVIDKIKVEIERLKHQDN</sequence>
<dbReference type="GO" id="GO:0046872">
    <property type="term" value="F:metal ion binding"/>
    <property type="evidence" value="ECO:0007669"/>
    <property type="project" value="InterPro"/>
</dbReference>
<keyword evidence="1" id="KW-0255">Endonuclease</keyword>
<dbReference type="InterPro" id="IPR019068">
    <property type="entry name" value="Restrct_endonuc_II_MjaI"/>
</dbReference>
<dbReference type="Proteomes" id="UP000229884">
    <property type="component" value="Unassembled WGS sequence"/>
</dbReference>
<name>A0A2M8TV40_PREIN</name>
<proteinExistence type="predicted"/>
<organism evidence="1 2">
    <name type="scientific">Prevotella intermedia</name>
    <dbReference type="NCBI Taxonomy" id="28131"/>
    <lineage>
        <taxon>Bacteria</taxon>
        <taxon>Pseudomonadati</taxon>
        <taxon>Bacteroidota</taxon>
        <taxon>Bacteroidia</taxon>
        <taxon>Bacteroidales</taxon>
        <taxon>Prevotellaceae</taxon>
        <taxon>Prevotella</taxon>
    </lineage>
</organism>
<dbReference type="Pfam" id="PF09568">
    <property type="entry name" value="RE_MjaI"/>
    <property type="match status" value="1"/>
</dbReference>
<gene>
    <name evidence="1" type="ORF">CTM58_06780</name>
</gene>
<evidence type="ECO:0000313" key="1">
    <source>
        <dbReference type="EMBL" id="PJI27811.1"/>
    </source>
</evidence>
<keyword evidence="1" id="KW-0378">Hydrolase</keyword>
<dbReference type="InterPro" id="IPR011249">
    <property type="entry name" value="Metalloenz_LuxS/M16"/>
</dbReference>
<reference evidence="1 2" key="1">
    <citation type="submission" date="2017-11" db="EMBL/GenBank/DDBJ databases">
        <title>Genome sequencing of Prevotella intermedia KCOM 2832.</title>
        <authorList>
            <person name="Kook J.-K."/>
            <person name="Park S.-N."/>
            <person name="Lim Y.K."/>
        </authorList>
    </citation>
    <scope>NUCLEOTIDE SEQUENCE [LARGE SCALE GENOMIC DNA]</scope>
    <source>
        <strain evidence="1 2">KCOM 2832</strain>
    </source>
</reference>
<dbReference type="RefSeq" id="WP_013672054.1">
    <property type="nucleotide sequence ID" value="NZ_PENG01000001.1"/>
</dbReference>
<dbReference type="AlphaFoldDB" id="A0A2M8TV40"/>
<comment type="caution">
    <text evidence="1">The sequence shown here is derived from an EMBL/GenBank/DDBJ whole genome shotgun (WGS) entry which is preliminary data.</text>
</comment>
<evidence type="ECO:0000313" key="2">
    <source>
        <dbReference type="Proteomes" id="UP000229884"/>
    </source>
</evidence>